<dbReference type="OrthoDB" id="7062456at2"/>
<evidence type="ECO:0000313" key="3">
    <source>
        <dbReference type="Proteomes" id="UP000321922"/>
    </source>
</evidence>
<evidence type="ECO:0000256" key="1">
    <source>
        <dbReference type="SAM" id="Phobius"/>
    </source>
</evidence>
<feature type="transmembrane region" description="Helical" evidence="1">
    <location>
        <begin position="20"/>
        <end position="37"/>
    </location>
</feature>
<accession>A0A511QH49</accession>
<organism evidence="2 3">
    <name type="scientific">Vibrio sagamiensis NBRC 104589</name>
    <dbReference type="NCBI Taxonomy" id="1219064"/>
    <lineage>
        <taxon>Bacteria</taxon>
        <taxon>Pseudomonadati</taxon>
        <taxon>Pseudomonadota</taxon>
        <taxon>Gammaproteobacteria</taxon>
        <taxon>Vibrionales</taxon>
        <taxon>Vibrionaceae</taxon>
        <taxon>Vibrio</taxon>
    </lineage>
</organism>
<dbReference type="AlphaFoldDB" id="A0A511QH49"/>
<dbReference type="InterPro" id="IPR010398">
    <property type="entry name" value="DUF997"/>
</dbReference>
<keyword evidence="1" id="KW-1133">Transmembrane helix</keyword>
<name>A0A511QH49_9VIBR</name>
<dbReference type="Pfam" id="PF06196">
    <property type="entry name" value="DUF997"/>
    <property type="match status" value="1"/>
</dbReference>
<proteinExistence type="predicted"/>
<dbReference type="PANTHER" id="PTHR39174">
    <property type="entry name" value="INNER MEMBRANE PROTEIN-RELATED"/>
    <property type="match status" value="1"/>
</dbReference>
<gene>
    <name evidence="2" type="ORF">VSA01S_27520</name>
</gene>
<evidence type="ECO:0000313" key="2">
    <source>
        <dbReference type="EMBL" id="GEM76640.1"/>
    </source>
</evidence>
<keyword evidence="1" id="KW-0472">Membrane</keyword>
<dbReference type="Proteomes" id="UP000321922">
    <property type="component" value="Unassembled WGS sequence"/>
</dbReference>
<dbReference type="RefSeq" id="WP_039979412.1">
    <property type="nucleotide sequence ID" value="NZ_BAOJ01000016.1"/>
</dbReference>
<keyword evidence="3" id="KW-1185">Reference proteome</keyword>
<feature type="transmembrane region" description="Helical" evidence="1">
    <location>
        <begin position="49"/>
        <end position="75"/>
    </location>
</feature>
<comment type="caution">
    <text evidence="2">The sequence shown here is derived from an EMBL/GenBank/DDBJ whole genome shotgun (WGS) entry which is preliminary data.</text>
</comment>
<protein>
    <submittedName>
        <fullName evidence="2">Membrane protein</fullName>
    </submittedName>
</protein>
<reference evidence="2 3" key="1">
    <citation type="submission" date="2019-07" db="EMBL/GenBank/DDBJ databases">
        <title>Whole genome shotgun sequence of Vibrio sagamiensis NBRC 104589.</title>
        <authorList>
            <person name="Hosoyama A."/>
            <person name="Uohara A."/>
            <person name="Ohji S."/>
            <person name="Ichikawa N."/>
        </authorList>
    </citation>
    <scope>NUCLEOTIDE SEQUENCE [LARGE SCALE GENOMIC DNA]</scope>
    <source>
        <strain evidence="2 3">NBRC 104589</strain>
    </source>
</reference>
<dbReference type="EMBL" id="BJXJ01000028">
    <property type="protein sequence ID" value="GEM76640.1"/>
    <property type="molecule type" value="Genomic_DNA"/>
</dbReference>
<dbReference type="PANTHER" id="PTHR39174:SF1">
    <property type="entry name" value="INNER MEMBRANE PROTEIN"/>
    <property type="match status" value="1"/>
</dbReference>
<keyword evidence="1" id="KW-0812">Transmembrane</keyword>
<sequence length="93" mass="10865">MKTLSERYHQAHKEAKWSCALALAYFVWWYLSAYVIAPEPNSSEAPELYFGFPLWFLLACILGPLIFSLLCALMVRYLFQDMPLDITEDDNEH</sequence>